<name>A0ABY6C6L3_9HYPH</name>
<evidence type="ECO:0000259" key="2">
    <source>
        <dbReference type="PROSITE" id="PS50263"/>
    </source>
</evidence>
<dbReference type="Proteomes" id="UP001061862">
    <property type="component" value="Plasmid p_unnamed1"/>
</dbReference>
<gene>
    <name evidence="3" type="ORF">N8A98_02225</name>
</gene>
<dbReference type="InterPro" id="IPR003010">
    <property type="entry name" value="C-N_Hydrolase"/>
</dbReference>
<dbReference type="PROSITE" id="PS50263">
    <property type="entry name" value="CN_HYDROLASE"/>
    <property type="match status" value="1"/>
</dbReference>
<keyword evidence="1" id="KW-1133">Transmembrane helix</keyword>
<keyword evidence="1" id="KW-0812">Transmembrane</keyword>
<feature type="transmembrane region" description="Helical" evidence="1">
    <location>
        <begin position="80"/>
        <end position="98"/>
    </location>
</feature>
<dbReference type="InterPro" id="IPR016707">
    <property type="entry name" value="Conjugal_tfr_TraB_rhizob"/>
</dbReference>
<geneLocation type="plasmid" evidence="3 4">
    <name>p_unnamed1</name>
</geneLocation>
<dbReference type="RefSeq" id="WP_262165426.1">
    <property type="nucleotide sequence ID" value="NZ_CP104964.1"/>
</dbReference>
<protein>
    <submittedName>
        <fullName evidence="3">Conjugal transfer protein TraB</fullName>
    </submittedName>
</protein>
<feature type="transmembrane region" description="Helical" evidence="1">
    <location>
        <begin position="141"/>
        <end position="174"/>
    </location>
</feature>
<evidence type="ECO:0000256" key="1">
    <source>
        <dbReference type="SAM" id="Phobius"/>
    </source>
</evidence>
<dbReference type="SUPFAM" id="SSF56317">
    <property type="entry name" value="Carbon-nitrogen hydrolase"/>
    <property type="match status" value="1"/>
</dbReference>
<keyword evidence="3" id="KW-0614">Plasmid</keyword>
<organism evidence="3 4">
    <name type="scientific">Devosia neptuniae</name>
    <dbReference type="NCBI Taxonomy" id="191302"/>
    <lineage>
        <taxon>Bacteria</taxon>
        <taxon>Pseudomonadati</taxon>
        <taxon>Pseudomonadota</taxon>
        <taxon>Alphaproteobacteria</taxon>
        <taxon>Hyphomicrobiales</taxon>
        <taxon>Devosiaceae</taxon>
        <taxon>Devosia</taxon>
    </lineage>
</organism>
<dbReference type="NCBIfam" id="NF010398">
    <property type="entry name" value="PRK13825.1-2"/>
    <property type="match status" value="1"/>
</dbReference>
<dbReference type="InterPro" id="IPR036526">
    <property type="entry name" value="C-N_Hydrolase_sf"/>
</dbReference>
<keyword evidence="1" id="KW-0472">Membrane</keyword>
<accession>A0ABY6C6L3</accession>
<dbReference type="PIRSF" id="PIRSF017932">
    <property type="entry name" value="Conjugal_transfer_TraB_rhizob"/>
    <property type="match status" value="1"/>
</dbReference>
<feature type="domain" description="CN hydrolase" evidence="2">
    <location>
        <begin position="188"/>
        <end position="388"/>
    </location>
</feature>
<sequence length="388" mass="41494">MARDLMRGPAVIAAAAIVGVVAWSGNVLALPLAMVFPALWSFAPSRAAAGMVAAAYFLAASRGLPQGVMNFYGSDALPAIGLWAGASLGFVLVHALLWTSRPGWGRTLRYGVAAMAMSGPPFGIVGWAHPITAAGIVFPTWNWLGLGAAAIGLLVMTTRLWPIAILSLGGLWIWSAATWTQPLTPDGWVGVDTQFRGADGQYAGYLQQRDTIGLVKTAVSKGGEVVILPESAIGIWTPTVERLWREALQDTDTIVNAGAVVIDAAGYDNVMLSLTGEGADIVYRERMPVPVSMWQPWAVWTGETGSARAHFFANPVVEFGGRQIAPLICYEQLIIWPILQSMLFAPEIIIATGNGWWTENTTIVSIQQASTVAWAKLFNVPVVFAFNT</sequence>
<keyword evidence="4" id="KW-1185">Reference proteome</keyword>
<feature type="transmembrane region" description="Helical" evidence="1">
    <location>
        <begin position="39"/>
        <end position="59"/>
    </location>
</feature>
<evidence type="ECO:0000313" key="3">
    <source>
        <dbReference type="EMBL" id="UXN67897.1"/>
    </source>
</evidence>
<proteinExistence type="predicted"/>
<evidence type="ECO:0000313" key="4">
    <source>
        <dbReference type="Proteomes" id="UP001061862"/>
    </source>
</evidence>
<dbReference type="Pfam" id="PF00795">
    <property type="entry name" value="CN_hydrolase"/>
    <property type="match status" value="1"/>
</dbReference>
<feature type="transmembrane region" description="Helical" evidence="1">
    <location>
        <begin position="110"/>
        <end position="129"/>
    </location>
</feature>
<dbReference type="Gene3D" id="3.60.110.10">
    <property type="entry name" value="Carbon-nitrogen hydrolase"/>
    <property type="match status" value="1"/>
</dbReference>
<dbReference type="EMBL" id="CP104964">
    <property type="protein sequence ID" value="UXN67897.1"/>
    <property type="molecule type" value="Genomic_DNA"/>
</dbReference>
<reference evidence="3 4" key="1">
    <citation type="submission" date="2022-09" db="EMBL/GenBank/DDBJ databases">
        <title>Interaction between co-microsymbionts with complementary sets of symbiotic genes in legume-rhizobium systems.</title>
        <authorList>
            <person name="Safronova V."/>
            <person name="Sazanova A."/>
            <person name="Afonin A."/>
            <person name="Chirak E."/>
        </authorList>
    </citation>
    <scope>NUCLEOTIDE SEQUENCE [LARGE SCALE GENOMIC DNA]</scope>
    <source>
        <strain evidence="3 4">A18/4-1</strain>
        <plasmid evidence="3 4">p_unnamed1</plasmid>
    </source>
</reference>